<gene>
    <name evidence="2" type="ORF">B0T14DRAFT_524198</name>
</gene>
<sequence>MIHLPSLEALSDAPLARKPGDTQFSTLEVDASWALDMSAKDTIKFDPSVVGNLDDDADVAGSTTSSLRESTASITSSIYEYRTLHGRSYQASNTTEYWFPTDDRHVSGNDVAHAYLTMLMKNKLHLAPVENPKKILDVGTGSGIWAIDIADQYPDAEVIGTDISSVQPKWIPANCSFQIDDAQLDWTFRKDFDFIYIRNLIGGIGDWAKLYRQTFAHLKPGGWIESVEIDIETLSENPRVQNDQNHVFKRWCQLFWVAGDKAGRTFRIARDGTMQKLIEEAGFTDLHHLRWKVPIGGWAQDPLLKQVGLYNGLYIDQSLDGFALFPLAQILGWTFEEVETLVADMRKAIADPKSLPLFTWNVVYARKPE</sequence>
<dbReference type="InterPro" id="IPR029063">
    <property type="entry name" value="SAM-dependent_MTases_sf"/>
</dbReference>
<comment type="similarity">
    <text evidence="1">Belongs to the methyltransferase superfamily. LaeA methyltransferase family.</text>
</comment>
<dbReference type="CDD" id="cd02440">
    <property type="entry name" value="AdoMet_MTases"/>
    <property type="match status" value="1"/>
</dbReference>
<dbReference type="GO" id="GO:0008168">
    <property type="term" value="F:methyltransferase activity"/>
    <property type="evidence" value="ECO:0007669"/>
    <property type="project" value="UniProtKB-KW"/>
</dbReference>
<reference evidence="2" key="1">
    <citation type="submission" date="2023-06" db="EMBL/GenBank/DDBJ databases">
        <title>Genome-scale phylogeny and comparative genomics of the fungal order Sordariales.</title>
        <authorList>
            <consortium name="Lawrence Berkeley National Laboratory"/>
            <person name="Hensen N."/>
            <person name="Bonometti L."/>
            <person name="Westerberg I."/>
            <person name="Brannstrom I.O."/>
            <person name="Guillou S."/>
            <person name="Cros-Aarteil S."/>
            <person name="Calhoun S."/>
            <person name="Haridas S."/>
            <person name="Kuo A."/>
            <person name="Mondo S."/>
            <person name="Pangilinan J."/>
            <person name="Riley R."/>
            <person name="Labutti K."/>
            <person name="Andreopoulos B."/>
            <person name="Lipzen A."/>
            <person name="Chen C."/>
            <person name="Yanf M."/>
            <person name="Daum C."/>
            <person name="Ng V."/>
            <person name="Clum A."/>
            <person name="Steindorff A."/>
            <person name="Ohm R."/>
            <person name="Martin F."/>
            <person name="Silar P."/>
            <person name="Natvig D."/>
            <person name="Lalanne C."/>
            <person name="Gautier V."/>
            <person name="Ament-Velasquez S.L."/>
            <person name="Kruys A."/>
            <person name="Hutchinson M.I."/>
            <person name="Powell A.J."/>
            <person name="Barry K."/>
            <person name="Miller A.N."/>
            <person name="Grigoriev I.V."/>
            <person name="Debuchy R."/>
            <person name="Gladieux P."/>
            <person name="Thoren M.H."/>
            <person name="Johannesson H."/>
        </authorList>
    </citation>
    <scope>NUCLEOTIDE SEQUENCE</scope>
    <source>
        <strain evidence="2">CBS 606.72</strain>
    </source>
</reference>
<dbReference type="GO" id="GO:0032259">
    <property type="term" value="P:methylation"/>
    <property type="evidence" value="ECO:0007669"/>
    <property type="project" value="UniProtKB-KW"/>
</dbReference>
<proteinExistence type="inferred from homology"/>
<evidence type="ECO:0000313" key="2">
    <source>
        <dbReference type="EMBL" id="KAK0617008.1"/>
    </source>
</evidence>
<organism evidence="2 3">
    <name type="scientific">Immersiella caudata</name>
    <dbReference type="NCBI Taxonomy" id="314043"/>
    <lineage>
        <taxon>Eukaryota</taxon>
        <taxon>Fungi</taxon>
        <taxon>Dikarya</taxon>
        <taxon>Ascomycota</taxon>
        <taxon>Pezizomycotina</taxon>
        <taxon>Sordariomycetes</taxon>
        <taxon>Sordariomycetidae</taxon>
        <taxon>Sordariales</taxon>
        <taxon>Lasiosphaeriaceae</taxon>
        <taxon>Immersiella</taxon>
    </lineage>
</organism>
<protein>
    <submittedName>
        <fullName evidence="2">S-adenosyl-L-methionine-dependent methyltransferase</fullName>
    </submittedName>
</protein>
<dbReference type="Pfam" id="PF13489">
    <property type="entry name" value="Methyltransf_23"/>
    <property type="match status" value="1"/>
</dbReference>
<accession>A0AA39WKC3</accession>
<keyword evidence="3" id="KW-1185">Reference proteome</keyword>
<dbReference type="PANTHER" id="PTHR43591:SF10">
    <property type="entry name" value="ABC TRANSMEMBRANE TYPE-1 DOMAIN-CONTAINING PROTEIN-RELATED"/>
    <property type="match status" value="1"/>
</dbReference>
<comment type="caution">
    <text evidence="2">The sequence shown here is derived from an EMBL/GenBank/DDBJ whole genome shotgun (WGS) entry which is preliminary data.</text>
</comment>
<dbReference type="Gene3D" id="3.40.50.150">
    <property type="entry name" value="Vaccinia Virus protein VP39"/>
    <property type="match status" value="1"/>
</dbReference>
<dbReference type="Proteomes" id="UP001175000">
    <property type="component" value="Unassembled WGS sequence"/>
</dbReference>
<keyword evidence="2" id="KW-0808">Transferase</keyword>
<dbReference type="PANTHER" id="PTHR43591">
    <property type="entry name" value="METHYLTRANSFERASE"/>
    <property type="match status" value="1"/>
</dbReference>
<keyword evidence="2" id="KW-0489">Methyltransferase</keyword>
<evidence type="ECO:0000313" key="3">
    <source>
        <dbReference type="Proteomes" id="UP001175000"/>
    </source>
</evidence>
<name>A0AA39WKC3_9PEZI</name>
<evidence type="ECO:0000256" key="1">
    <source>
        <dbReference type="ARBA" id="ARBA00038158"/>
    </source>
</evidence>
<dbReference type="AlphaFoldDB" id="A0AA39WKC3"/>
<dbReference type="SUPFAM" id="SSF53335">
    <property type="entry name" value="S-adenosyl-L-methionine-dependent methyltransferases"/>
    <property type="match status" value="1"/>
</dbReference>
<dbReference type="EMBL" id="JAULSU010000005">
    <property type="protein sequence ID" value="KAK0617008.1"/>
    <property type="molecule type" value="Genomic_DNA"/>
</dbReference>